<dbReference type="AlphaFoldDB" id="A0A8S2P2U0"/>
<organism evidence="3 4">
    <name type="scientific">Didymodactylos carnosus</name>
    <dbReference type="NCBI Taxonomy" id="1234261"/>
    <lineage>
        <taxon>Eukaryota</taxon>
        <taxon>Metazoa</taxon>
        <taxon>Spiralia</taxon>
        <taxon>Gnathifera</taxon>
        <taxon>Rotifera</taxon>
        <taxon>Eurotatoria</taxon>
        <taxon>Bdelloidea</taxon>
        <taxon>Philodinida</taxon>
        <taxon>Philodinidae</taxon>
        <taxon>Didymodactylos</taxon>
    </lineage>
</organism>
<evidence type="ECO:0000313" key="4">
    <source>
        <dbReference type="Proteomes" id="UP000682733"/>
    </source>
</evidence>
<feature type="transmembrane region" description="Helical" evidence="1">
    <location>
        <begin position="7"/>
        <end position="26"/>
    </location>
</feature>
<reference evidence="3" key="1">
    <citation type="submission" date="2021-02" db="EMBL/GenBank/DDBJ databases">
        <authorList>
            <person name="Nowell W R."/>
        </authorList>
    </citation>
    <scope>NUCLEOTIDE SEQUENCE</scope>
</reference>
<dbReference type="InterPro" id="IPR005049">
    <property type="entry name" value="STL-like"/>
</dbReference>
<keyword evidence="1" id="KW-0472">Membrane</keyword>
<feature type="non-terminal residue" evidence="3">
    <location>
        <position position="158"/>
    </location>
</feature>
<evidence type="ECO:0000313" key="3">
    <source>
        <dbReference type="EMBL" id="CAF4028817.1"/>
    </source>
</evidence>
<keyword evidence="1" id="KW-0812">Transmembrane</keyword>
<dbReference type="EMBL" id="CAJOBA010036744">
    <property type="protein sequence ID" value="CAF4028817.1"/>
    <property type="molecule type" value="Genomic_DNA"/>
</dbReference>
<keyword evidence="1" id="KW-1133">Transmembrane helix</keyword>
<name>A0A8S2P2U0_9BILA</name>
<dbReference type="EMBL" id="CAJNOK010015204">
    <property type="protein sequence ID" value="CAF1220755.1"/>
    <property type="molecule type" value="Genomic_DNA"/>
</dbReference>
<dbReference type="Proteomes" id="UP000677228">
    <property type="component" value="Unassembled WGS sequence"/>
</dbReference>
<dbReference type="Proteomes" id="UP000682733">
    <property type="component" value="Unassembled WGS sequence"/>
</dbReference>
<evidence type="ECO:0000256" key="1">
    <source>
        <dbReference type="SAM" id="Phobius"/>
    </source>
</evidence>
<protein>
    <submittedName>
        <fullName evidence="3">Uncharacterized protein</fullName>
    </submittedName>
</protein>
<accession>A0A8S2P2U0</accession>
<dbReference type="PANTHER" id="PTHR31362:SF0">
    <property type="entry name" value="EXOSTOSIN DOMAIN-CONTAINING PROTEIN-RELATED"/>
    <property type="match status" value="1"/>
</dbReference>
<gene>
    <name evidence="2" type="ORF">OVA965_LOCUS24906</name>
    <name evidence="3" type="ORF">TMI583_LOCUS25630</name>
</gene>
<proteinExistence type="predicted"/>
<sequence>MVYSIKVVSILIFCCLILTSYFIHYYRIYYYSSTTTLLPTVRKIFVANKSILIHASARITQSYNCTLRGDKWIIITTIFHPTLAIRKFLLLSTPWNLIVIGDRKTPQDWISNITDRSRLVYLSIDEQLKLDFKLIDYLPEKSYARKNIGYLVAIQCGA</sequence>
<evidence type="ECO:0000313" key="2">
    <source>
        <dbReference type="EMBL" id="CAF1220755.1"/>
    </source>
</evidence>
<comment type="caution">
    <text evidence="3">The sequence shown here is derived from an EMBL/GenBank/DDBJ whole genome shotgun (WGS) entry which is preliminary data.</text>
</comment>
<dbReference type="PANTHER" id="PTHR31362">
    <property type="entry name" value="GLYCOSYLTRANSFERASE STELLO1-RELATED"/>
    <property type="match status" value="1"/>
</dbReference>